<evidence type="ECO:0000256" key="4">
    <source>
        <dbReference type="ARBA" id="ARBA00022475"/>
    </source>
</evidence>
<dbReference type="EMBL" id="FNXF01000005">
    <property type="protein sequence ID" value="SEH84858.1"/>
    <property type="molecule type" value="Genomic_DNA"/>
</dbReference>
<dbReference type="PANTHER" id="PTHR35091:SF5">
    <property type="entry name" value="FLAGELLAR PROTEIN FLIL"/>
    <property type="match status" value="1"/>
</dbReference>
<dbReference type="AlphaFoldDB" id="A0A1H6LJS0"/>
<dbReference type="Pfam" id="PF03748">
    <property type="entry name" value="FliL"/>
    <property type="match status" value="1"/>
</dbReference>
<keyword evidence="12" id="KW-1185">Reference proteome</keyword>
<comment type="function">
    <text evidence="1 10">Controls the rotational direction of flagella during chemotaxis.</text>
</comment>
<dbReference type="GO" id="GO:0005886">
    <property type="term" value="C:plasma membrane"/>
    <property type="evidence" value="ECO:0007669"/>
    <property type="project" value="UniProtKB-SubCell"/>
</dbReference>
<name>A0A1H6LJS0_9GAMM</name>
<accession>A0A1H6LJS0</accession>
<dbReference type="GO" id="GO:0071978">
    <property type="term" value="P:bacterial-type flagellum-dependent swarming motility"/>
    <property type="evidence" value="ECO:0007669"/>
    <property type="project" value="TreeGrafter"/>
</dbReference>
<keyword evidence="5 10" id="KW-0145">Chemotaxis</keyword>
<keyword evidence="11" id="KW-0969">Cilium</keyword>
<evidence type="ECO:0000313" key="12">
    <source>
        <dbReference type="Proteomes" id="UP000199371"/>
    </source>
</evidence>
<protein>
    <recommendedName>
        <fullName evidence="10">Flagellar protein FliL</fullName>
    </recommendedName>
</protein>
<keyword evidence="9 10" id="KW-0472">Membrane</keyword>
<sequence>MPRLTLLLVSLPPFIPQPKVILMIKSLLLSLVLSVPLLLATPPAVAQQPKEIVYYGFDPDIVTNYISGNRRSLGYIRVTVELMIEDKAYLTAIEHHEPLILDLIIGTFTKQPEDKIKSLTGREEIRLAILDKLQQAMKKETGNAMIRDILFTKYLYQ</sequence>
<evidence type="ECO:0000256" key="5">
    <source>
        <dbReference type="ARBA" id="ARBA00022500"/>
    </source>
</evidence>
<keyword evidence="6" id="KW-0812">Transmembrane</keyword>
<keyword evidence="11" id="KW-0966">Cell projection</keyword>
<dbReference type="PANTHER" id="PTHR35091">
    <property type="entry name" value="FLAGELLAR PROTEIN FLIL"/>
    <property type="match status" value="1"/>
</dbReference>
<comment type="subcellular location">
    <subcellularLocation>
        <location evidence="10">Cell inner membrane</location>
    </subcellularLocation>
    <subcellularLocation>
        <location evidence="2">Cell membrane</location>
        <topology evidence="2">Single-pass membrane protein</topology>
    </subcellularLocation>
</comment>
<evidence type="ECO:0000256" key="6">
    <source>
        <dbReference type="ARBA" id="ARBA00022692"/>
    </source>
</evidence>
<evidence type="ECO:0000256" key="9">
    <source>
        <dbReference type="ARBA" id="ARBA00023136"/>
    </source>
</evidence>
<proteinExistence type="inferred from homology"/>
<dbReference type="Proteomes" id="UP000199371">
    <property type="component" value="Unassembled WGS sequence"/>
</dbReference>
<keyword evidence="11" id="KW-0282">Flagellum</keyword>
<dbReference type="STRING" id="173990.SAMN05660691_01770"/>
<dbReference type="GO" id="GO:0009425">
    <property type="term" value="C:bacterial-type flagellum basal body"/>
    <property type="evidence" value="ECO:0007669"/>
    <property type="project" value="InterPro"/>
</dbReference>
<evidence type="ECO:0000256" key="7">
    <source>
        <dbReference type="ARBA" id="ARBA00022779"/>
    </source>
</evidence>
<evidence type="ECO:0000256" key="10">
    <source>
        <dbReference type="RuleBase" id="RU364125"/>
    </source>
</evidence>
<evidence type="ECO:0000256" key="1">
    <source>
        <dbReference type="ARBA" id="ARBA00002254"/>
    </source>
</evidence>
<keyword evidence="8" id="KW-1133">Transmembrane helix</keyword>
<evidence type="ECO:0000256" key="3">
    <source>
        <dbReference type="ARBA" id="ARBA00008281"/>
    </source>
</evidence>
<gene>
    <name evidence="11" type="ORF">SAMN05660691_01770</name>
</gene>
<dbReference type="GO" id="GO:0006935">
    <property type="term" value="P:chemotaxis"/>
    <property type="evidence" value="ECO:0007669"/>
    <property type="project" value="UniProtKB-KW"/>
</dbReference>
<reference evidence="12" key="1">
    <citation type="submission" date="2016-10" db="EMBL/GenBank/DDBJ databases">
        <authorList>
            <person name="Varghese N."/>
            <person name="Submissions S."/>
        </authorList>
    </citation>
    <scope>NUCLEOTIDE SEQUENCE [LARGE SCALE GENOMIC DNA]</scope>
    <source>
        <strain evidence="12">DSM 17616</strain>
    </source>
</reference>
<organism evidence="11 12">
    <name type="scientific">Rheinheimera pacifica</name>
    <dbReference type="NCBI Taxonomy" id="173990"/>
    <lineage>
        <taxon>Bacteria</taxon>
        <taxon>Pseudomonadati</taxon>
        <taxon>Pseudomonadota</taxon>
        <taxon>Gammaproteobacteria</taxon>
        <taxon>Chromatiales</taxon>
        <taxon>Chromatiaceae</taxon>
        <taxon>Rheinheimera</taxon>
    </lineage>
</organism>
<evidence type="ECO:0000256" key="2">
    <source>
        <dbReference type="ARBA" id="ARBA00004162"/>
    </source>
</evidence>
<dbReference type="InterPro" id="IPR005503">
    <property type="entry name" value="FliL"/>
</dbReference>
<comment type="similarity">
    <text evidence="3 10">Belongs to the FliL family.</text>
</comment>
<keyword evidence="10" id="KW-0997">Cell inner membrane</keyword>
<evidence type="ECO:0000256" key="8">
    <source>
        <dbReference type="ARBA" id="ARBA00022989"/>
    </source>
</evidence>
<evidence type="ECO:0000313" key="11">
    <source>
        <dbReference type="EMBL" id="SEH84858.1"/>
    </source>
</evidence>
<keyword evidence="4" id="KW-1003">Cell membrane</keyword>
<keyword evidence="7 10" id="KW-0283">Flagellar rotation</keyword>